<dbReference type="Proteomes" id="UP000027002">
    <property type="component" value="Chromosome 3"/>
</dbReference>
<evidence type="ECO:0000313" key="4">
    <source>
        <dbReference type="EMBL" id="QUC20224.1"/>
    </source>
</evidence>
<dbReference type="GeneID" id="66065243"/>
<dbReference type="EMBL" id="CP072755">
    <property type="protein sequence ID" value="QUC20224.1"/>
    <property type="molecule type" value="Genomic_DNA"/>
</dbReference>
<dbReference type="InterPro" id="IPR036249">
    <property type="entry name" value="Thioredoxin-like_sf"/>
</dbReference>
<dbReference type="PRINTS" id="PR00421">
    <property type="entry name" value="THIOREDOXIN"/>
</dbReference>
<dbReference type="Pfam" id="PF00085">
    <property type="entry name" value="Thioredoxin"/>
    <property type="match status" value="1"/>
</dbReference>
<reference evidence="4" key="1">
    <citation type="submission" date="2020-03" db="EMBL/GenBank/DDBJ databases">
        <title>A mixture of massive structural variations and highly conserved coding sequences in Ustilaginoidea virens genome.</title>
        <authorList>
            <person name="Zhang K."/>
            <person name="Zhao Z."/>
            <person name="Zhang Z."/>
            <person name="Li Y."/>
            <person name="Hsiang T."/>
            <person name="Sun W."/>
        </authorList>
    </citation>
    <scope>NUCLEOTIDE SEQUENCE</scope>
    <source>
        <strain evidence="4">UV-8b</strain>
    </source>
</reference>
<dbReference type="SUPFAM" id="SSF52833">
    <property type="entry name" value="Thioredoxin-like"/>
    <property type="match status" value="1"/>
</dbReference>
<evidence type="ECO:0000259" key="3">
    <source>
        <dbReference type="PROSITE" id="PS51352"/>
    </source>
</evidence>
<dbReference type="FunFam" id="3.40.30.10:FF:000245">
    <property type="entry name" value="Thioredoxin"/>
    <property type="match status" value="1"/>
</dbReference>
<keyword evidence="5" id="KW-1185">Reference proteome</keyword>
<sequence>MLASRVPRTLASATRAHAPRVVRPTVASRTFPSSPARHIVHMIKTADEFRKAVSDHDRVVVDCFATWCGPCKAIAPILHRHSEDAAFKDKVHFIKVDVDELPEVSAALGVRAMPTFFFFRRGEKVDQVVGADPTGLTAALSKMAV</sequence>
<dbReference type="PANTHER" id="PTHR46115">
    <property type="entry name" value="THIOREDOXIN-LIKE PROTEIN 1"/>
    <property type="match status" value="1"/>
</dbReference>
<gene>
    <name evidence="4" type="ORF">UV8b_04465</name>
</gene>
<dbReference type="KEGG" id="uvi:66065243"/>
<accession>A0A8E5HRC5</accession>
<dbReference type="AlphaFoldDB" id="A0A8E5HRC5"/>
<comment type="similarity">
    <text evidence="1">Belongs to the thioredoxin family.</text>
</comment>
<dbReference type="InterPro" id="IPR013766">
    <property type="entry name" value="Thioredoxin_domain"/>
</dbReference>
<evidence type="ECO:0000256" key="1">
    <source>
        <dbReference type="ARBA" id="ARBA00008987"/>
    </source>
</evidence>
<keyword evidence="2" id="KW-1015">Disulfide bond</keyword>
<dbReference type="CDD" id="cd02947">
    <property type="entry name" value="TRX_family"/>
    <property type="match status" value="1"/>
</dbReference>
<dbReference type="OrthoDB" id="10263751at2759"/>
<feature type="domain" description="Thioredoxin" evidence="3">
    <location>
        <begin position="12"/>
        <end position="145"/>
    </location>
</feature>
<organism evidence="4 5">
    <name type="scientific">Ustilaginoidea virens</name>
    <name type="common">Rice false smut fungus</name>
    <name type="synonym">Villosiclava virens</name>
    <dbReference type="NCBI Taxonomy" id="1159556"/>
    <lineage>
        <taxon>Eukaryota</taxon>
        <taxon>Fungi</taxon>
        <taxon>Dikarya</taxon>
        <taxon>Ascomycota</taxon>
        <taxon>Pezizomycotina</taxon>
        <taxon>Sordariomycetes</taxon>
        <taxon>Hypocreomycetidae</taxon>
        <taxon>Hypocreales</taxon>
        <taxon>Clavicipitaceae</taxon>
        <taxon>Ustilaginoidea</taxon>
    </lineage>
</organism>
<evidence type="ECO:0000256" key="2">
    <source>
        <dbReference type="ARBA" id="ARBA00023157"/>
    </source>
</evidence>
<dbReference type="InterPro" id="IPR017937">
    <property type="entry name" value="Thioredoxin_CS"/>
</dbReference>
<dbReference type="RefSeq" id="XP_042997897.1">
    <property type="nucleotide sequence ID" value="XM_043141963.1"/>
</dbReference>
<protein>
    <recommendedName>
        <fullName evidence="3">Thioredoxin domain-containing protein</fullName>
    </recommendedName>
</protein>
<proteinExistence type="inferred from homology"/>
<evidence type="ECO:0000313" key="5">
    <source>
        <dbReference type="Proteomes" id="UP000027002"/>
    </source>
</evidence>
<dbReference type="PROSITE" id="PS51352">
    <property type="entry name" value="THIOREDOXIN_2"/>
    <property type="match status" value="1"/>
</dbReference>
<dbReference type="Gene3D" id="3.40.30.10">
    <property type="entry name" value="Glutaredoxin"/>
    <property type="match status" value="1"/>
</dbReference>
<dbReference type="PROSITE" id="PS00194">
    <property type="entry name" value="THIOREDOXIN_1"/>
    <property type="match status" value="1"/>
</dbReference>
<name>A0A8E5HRC5_USTVR</name>